<name>W1NV30_AMBTC</name>
<dbReference type="EMBL" id="KI395324">
    <property type="protein sequence ID" value="ERM98529.1"/>
    <property type="molecule type" value="Genomic_DNA"/>
</dbReference>
<dbReference type="AlphaFoldDB" id="W1NV30"/>
<keyword evidence="2" id="KW-1185">Reference proteome</keyword>
<accession>W1NV30</accession>
<sequence length="116" mass="13215">MGNCFASKPLIYPTGQIDVHLEKSNSDGIYAARKMNVPIERLISNGESVRVCQVKVRMRKAEFMDLISEVEMSNRKVELGWLIMDRCRKEGTKYIISNCESVDPVSLEPIKEETGY</sequence>
<evidence type="ECO:0000313" key="2">
    <source>
        <dbReference type="Proteomes" id="UP000017836"/>
    </source>
</evidence>
<reference evidence="2" key="1">
    <citation type="journal article" date="2013" name="Science">
        <title>The Amborella genome and the evolution of flowering plants.</title>
        <authorList>
            <consortium name="Amborella Genome Project"/>
        </authorList>
    </citation>
    <scope>NUCLEOTIDE SEQUENCE [LARGE SCALE GENOMIC DNA]</scope>
</reference>
<gene>
    <name evidence="1" type="ORF">AMTR_s00113p00102950</name>
</gene>
<dbReference type="Gramene" id="ERM98529">
    <property type="protein sequence ID" value="ERM98529"/>
    <property type="gene ID" value="AMTR_s00113p00102950"/>
</dbReference>
<organism evidence="1 2">
    <name type="scientific">Amborella trichopoda</name>
    <dbReference type="NCBI Taxonomy" id="13333"/>
    <lineage>
        <taxon>Eukaryota</taxon>
        <taxon>Viridiplantae</taxon>
        <taxon>Streptophyta</taxon>
        <taxon>Embryophyta</taxon>
        <taxon>Tracheophyta</taxon>
        <taxon>Spermatophyta</taxon>
        <taxon>Magnoliopsida</taxon>
        <taxon>Amborellales</taxon>
        <taxon>Amborellaceae</taxon>
        <taxon>Amborella</taxon>
    </lineage>
</organism>
<dbReference type="Proteomes" id="UP000017836">
    <property type="component" value="Unassembled WGS sequence"/>
</dbReference>
<dbReference type="HOGENOM" id="CLU_2100187_0_0_1"/>
<protein>
    <submittedName>
        <fullName evidence="1">Uncharacterized protein</fullName>
    </submittedName>
</protein>
<evidence type="ECO:0000313" key="1">
    <source>
        <dbReference type="EMBL" id="ERM98529.1"/>
    </source>
</evidence>
<proteinExistence type="predicted"/>